<keyword evidence="8 9" id="KW-0067">ATP-binding</keyword>
<accession>A0A067Q418</accession>
<feature type="compositionally biased region" description="Basic and acidic residues" evidence="10">
    <location>
        <begin position="1009"/>
        <end position="1023"/>
    </location>
</feature>
<dbReference type="PROSITE" id="PS00107">
    <property type="entry name" value="PROTEIN_KINASE_ATP"/>
    <property type="match status" value="1"/>
</dbReference>
<feature type="compositionally biased region" description="Basic and acidic residues" evidence="10">
    <location>
        <begin position="82"/>
        <end position="93"/>
    </location>
</feature>
<evidence type="ECO:0000256" key="4">
    <source>
        <dbReference type="ARBA" id="ARBA00022723"/>
    </source>
</evidence>
<feature type="compositionally biased region" description="Polar residues" evidence="10">
    <location>
        <begin position="1734"/>
        <end position="1743"/>
    </location>
</feature>
<evidence type="ECO:0000256" key="1">
    <source>
        <dbReference type="ARBA" id="ARBA00006529"/>
    </source>
</evidence>
<dbReference type="InterPro" id="IPR046349">
    <property type="entry name" value="C1-like_sf"/>
</dbReference>
<keyword evidence="4" id="KW-0479">Metal-binding</keyword>
<feature type="region of interest" description="Disordered" evidence="10">
    <location>
        <begin position="817"/>
        <end position="1092"/>
    </location>
</feature>
<feature type="compositionally biased region" description="Polar residues" evidence="10">
    <location>
        <begin position="1042"/>
        <end position="1051"/>
    </location>
</feature>
<dbReference type="STRING" id="933084.A0A067Q418"/>
<dbReference type="InParanoid" id="A0A067Q418"/>
<feature type="compositionally biased region" description="Basic and acidic residues" evidence="10">
    <location>
        <begin position="130"/>
        <end position="148"/>
    </location>
</feature>
<evidence type="ECO:0000256" key="5">
    <source>
        <dbReference type="ARBA" id="ARBA00022741"/>
    </source>
</evidence>
<evidence type="ECO:0000313" key="15">
    <source>
        <dbReference type="Proteomes" id="UP000027265"/>
    </source>
</evidence>
<feature type="region of interest" description="Disordered" evidence="10">
    <location>
        <begin position="1613"/>
        <end position="1775"/>
    </location>
</feature>
<dbReference type="SMART" id="SM00109">
    <property type="entry name" value="C1"/>
    <property type="match status" value="1"/>
</dbReference>
<evidence type="ECO:0000256" key="9">
    <source>
        <dbReference type="PROSITE-ProRule" id="PRU10141"/>
    </source>
</evidence>
<comment type="similarity">
    <text evidence="1">Belongs to the protein kinase superfamily. STE Ser/Thr protein kinase family. MAP kinase kinase kinase subfamily.</text>
</comment>
<evidence type="ECO:0000256" key="3">
    <source>
        <dbReference type="ARBA" id="ARBA00022679"/>
    </source>
</evidence>
<evidence type="ECO:0000313" key="14">
    <source>
        <dbReference type="EMBL" id="KDQ61734.1"/>
    </source>
</evidence>
<feature type="domain" description="Calponin-homology (CH)" evidence="12">
    <location>
        <begin position="469"/>
        <end position="579"/>
    </location>
</feature>
<evidence type="ECO:0000256" key="10">
    <source>
        <dbReference type="SAM" id="MobiDB-lite"/>
    </source>
</evidence>
<feature type="region of interest" description="Disordered" evidence="10">
    <location>
        <begin position="1457"/>
        <end position="1485"/>
    </location>
</feature>
<feature type="compositionally biased region" description="Low complexity" evidence="10">
    <location>
        <begin position="250"/>
        <end position="267"/>
    </location>
</feature>
<feature type="compositionally biased region" description="Low complexity" evidence="10">
    <location>
        <begin position="706"/>
        <end position="717"/>
    </location>
</feature>
<dbReference type="GO" id="GO:0005524">
    <property type="term" value="F:ATP binding"/>
    <property type="evidence" value="ECO:0007669"/>
    <property type="project" value="UniProtKB-UniRule"/>
</dbReference>
<evidence type="ECO:0000256" key="2">
    <source>
        <dbReference type="ARBA" id="ARBA00022527"/>
    </source>
</evidence>
<dbReference type="CDD" id="cd00014">
    <property type="entry name" value="CH_SF"/>
    <property type="match status" value="1"/>
</dbReference>
<feature type="compositionally biased region" description="Basic and acidic residues" evidence="10">
    <location>
        <begin position="1699"/>
        <end position="1715"/>
    </location>
</feature>
<dbReference type="InterPro" id="IPR001715">
    <property type="entry name" value="CH_dom"/>
</dbReference>
<dbReference type="GO" id="GO:0004674">
    <property type="term" value="F:protein serine/threonine kinase activity"/>
    <property type="evidence" value="ECO:0007669"/>
    <property type="project" value="UniProtKB-KW"/>
</dbReference>
<dbReference type="PANTHER" id="PTHR11584">
    <property type="entry name" value="SERINE/THREONINE PROTEIN KINASE"/>
    <property type="match status" value="1"/>
</dbReference>
<feature type="domain" description="Phorbol-ester/DAG-type" evidence="13">
    <location>
        <begin position="1483"/>
        <end position="1530"/>
    </location>
</feature>
<feature type="region of interest" description="Disordered" evidence="10">
    <location>
        <begin position="586"/>
        <end position="743"/>
    </location>
</feature>
<feature type="compositionally biased region" description="Low complexity" evidence="10">
    <location>
        <begin position="1581"/>
        <end position="1595"/>
    </location>
</feature>
<dbReference type="SUPFAM" id="SSF47576">
    <property type="entry name" value="Calponin-homology domain, CH-domain"/>
    <property type="match status" value="1"/>
</dbReference>
<dbReference type="CDD" id="cd06627">
    <property type="entry name" value="STKc_Cdc7_like"/>
    <property type="match status" value="1"/>
</dbReference>
<keyword evidence="3" id="KW-0808">Transferase</keyword>
<dbReference type="PRINTS" id="PR00888">
    <property type="entry name" value="SM22CALPONIN"/>
</dbReference>
<feature type="compositionally biased region" description="Polar residues" evidence="10">
    <location>
        <begin position="56"/>
        <end position="66"/>
    </location>
</feature>
<keyword evidence="5 9" id="KW-0547">Nucleotide-binding</keyword>
<feature type="compositionally biased region" description="Polar residues" evidence="10">
    <location>
        <begin position="671"/>
        <end position="690"/>
    </location>
</feature>
<evidence type="ECO:0008006" key="16">
    <source>
        <dbReference type="Google" id="ProtNLM"/>
    </source>
</evidence>
<feature type="domain" description="Protein kinase" evidence="11">
    <location>
        <begin position="1141"/>
        <end position="1394"/>
    </location>
</feature>
<protein>
    <recommendedName>
        <fullName evidence="16">Protein kinase domain-containing protein</fullName>
    </recommendedName>
</protein>
<organism evidence="14 15">
    <name type="scientific">Jaapia argillacea MUCL 33604</name>
    <dbReference type="NCBI Taxonomy" id="933084"/>
    <lineage>
        <taxon>Eukaryota</taxon>
        <taxon>Fungi</taxon>
        <taxon>Dikarya</taxon>
        <taxon>Basidiomycota</taxon>
        <taxon>Agaricomycotina</taxon>
        <taxon>Agaricomycetes</taxon>
        <taxon>Agaricomycetidae</taxon>
        <taxon>Jaapiales</taxon>
        <taxon>Jaapiaceae</taxon>
        <taxon>Jaapia</taxon>
    </lineage>
</organism>
<keyword evidence="7" id="KW-0862">Zinc</keyword>
<feature type="compositionally biased region" description="Low complexity" evidence="10">
    <location>
        <begin position="1661"/>
        <end position="1691"/>
    </location>
</feature>
<dbReference type="PROSITE" id="PS50081">
    <property type="entry name" value="ZF_DAG_PE_2"/>
    <property type="match status" value="1"/>
</dbReference>
<dbReference type="OrthoDB" id="8693905at2759"/>
<dbReference type="Pfam" id="PF00307">
    <property type="entry name" value="CH"/>
    <property type="match status" value="1"/>
</dbReference>
<dbReference type="PROSITE" id="PS00108">
    <property type="entry name" value="PROTEIN_KINASE_ST"/>
    <property type="match status" value="1"/>
</dbReference>
<evidence type="ECO:0000259" key="13">
    <source>
        <dbReference type="PROSITE" id="PS50081"/>
    </source>
</evidence>
<evidence type="ECO:0000256" key="7">
    <source>
        <dbReference type="ARBA" id="ARBA00022833"/>
    </source>
</evidence>
<evidence type="ECO:0000256" key="6">
    <source>
        <dbReference type="ARBA" id="ARBA00022777"/>
    </source>
</evidence>
<feature type="compositionally biased region" description="Polar residues" evidence="10">
    <location>
        <begin position="1463"/>
        <end position="1472"/>
    </location>
</feature>
<feature type="compositionally biased region" description="Low complexity" evidence="10">
    <location>
        <begin position="1615"/>
        <end position="1633"/>
    </location>
</feature>
<gene>
    <name evidence="14" type="ORF">JAAARDRAFT_520067</name>
</gene>
<dbReference type="Gene3D" id="1.10.510.10">
    <property type="entry name" value="Transferase(Phosphotransferase) domain 1"/>
    <property type="match status" value="1"/>
</dbReference>
<feature type="region of interest" description="Disordered" evidence="10">
    <location>
        <begin position="1567"/>
        <end position="1598"/>
    </location>
</feature>
<dbReference type="InterPro" id="IPR008271">
    <property type="entry name" value="Ser/Thr_kinase_AS"/>
</dbReference>
<dbReference type="InterPro" id="IPR000719">
    <property type="entry name" value="Prot_kinase_dom"/>
</dbReference>
<dbReference type="GO" id="GO:0046872">
    <property type="term" value="F:metal ion binding"/>
    <property type="evidence" value="ECO:0007669"/>
    <property type="project" value="UniProtKB-KW"/>
</dbReference>
<dbReference type="EMBL" id="KL197712">
    <property type="protein sequence ID" value="KDQ61734.1"/>
    <property type="molecule type" value="Genomic_DNA"/>
</dbReference>
<feature type="compositionally biased region" description="Pro residues" evidence="10">
    <location>
        <begin position="347"/>
        <end position="358"/>
    </location>
</feature>
<keyword evidence="2" id="KW-0723">Serine/threonine-protein kinase</keyword>
<feature type="compositionally biased region" description="Pro residues" evidence="10">
    <location>
        <begin position="173"/>
        <end position="184"/>
    </location>
</feature>
<keyword evidence="6" id="KW-0418">Kinase</keyword>
<proteinExistence type="inferred from homology"/>
<feature type="compositionally biased region" description="Low complexity" evidence="10">
    <location>
        <begin position="163"/>
        <end position="172"/>
    </location>
</feature>
<feature type="compositionally biased region" description="Basic and acidic residues" evidence="10">
    <location>
        <begin position="857"/>
        <end position="867"/>
    </location>
</feature>
<feature type="region of interest" description="Disordered" evidence="10">
    <location>
        <begin position="1"/>
        <end position="411"/>
    </location>
</feature>
<name>A0A067Q418_9AGAM</name>
<feature type="compositionally biased region" description="Polar residues" evidence="10">
    <location>
        <begin position="617"/>
        <end position="640"/>
    </location>
</feature>
<dbReference type="InterPro" id="IPR011009">
    <property type="entry name" value="Kinase-like_dom_sf"/>
</dbReference>
<reference evidence="15" key="1">
    <citation type="journal article" date="2014" name="Proc. Natl. Acad. Sci. U.S.A.">
        <title>Extensive sampling of basidiomycete genomes demonstrates inadequacy of the white-rot/brown-rot paradigm for wood decay fungi.</title>
        <authorList>
            <person name="Riley R."/>
            <person name="Salamov A.A."/>
            <person name="Brown D.W."/>
            <person name="Nagy L.G."/>
            <person name="Floudas D."/>
            <person name="Held B.W."/>
            <person name="Levasseur A."/>
            <person name="Lombard V."/>
            <person name="Morin E."/>
            <person name="Otillar R."/>
            <person name="Lindquist E.A."/>
            <person name="Sun H."/>
            <person name="LaButti K.M."/>
            <person name="Schmutz J."/>
            <person name="Jabbour D."/>
            <person name="Luo H."/>
            <person name="Baker S.E."/>
            <person name="Pisabarro A.G."/>
            <person name="Walton J.D."/>
            <person name="Blanchette R.A."/>
            <person name="Henrissat B."/>
            <person name="Martin F."/>
            <person name="Cullen D."/>
            <person name="Hibbett D.S."/>
            <person name="Grigoriev I.V."/>
        </authorList>
    </citation>
    <scope>NUCLEOTIDE SEQUENCE [LARGE SCALE GENOMIC DNA]</scope>
    <source>
        <strain evidence="15">MUCL 33604</strain>
    </source>
</reference>
<dbReference type="Pfam" id="PF00069">
    <property type="entry name" value="Pkinase"/>
    <property type="match status" value="1"/>
</dbReference>
<dbReference type="PROSITE" id="PS50021">
    <property type="entry name" value="CH"/>
    <property type="match status" value="1"/>
</dbReference>
<evidence type="ECO:0000256" key="8">
    <source>
        <dbReference type="ARBA" id="ARBA00022840"/>
    </source>
</evidence>
<dbReference type="HOGENOM" id="CLU_001658_1_0_1"/>
<feature type="compositionally biased region" description="Low complexity" evidence="10">
    <location>
        <begin position="274"/>
        <end position="288"/>
    </location>
</feature>
<feature type="compositionally biased region" description="Basic and acidic residues" evidence="10">
    <location>
        <begin position="817"/>
        <end position="828"/>
    </location>
</feature>
<feature type="compositionally biased region" description="Polar residues" evidence="10">
    <location>
        <begin position="218"/>
        <end position="230"/>
    </location>
</feature>
<dbReference type="PANTHER" id="PTHR11584:SF369">
    <property type="entry name" value="MITOGEN-ACTIVATED PROTEIN KINASE KINASE KINASE 19-RELATED"/>
    <property type="match status" value="1"/>
</dbReference>
<dbReference type="PROSITE" id="PS00479">
    <property type="entry name" value="ZF_DAG_PE_1"/>
    <property type="match status" value="1"/>
</dbReference>
<dbReference type="InterPro" id="IPR003096">
    <property type="entry name" value="SM22_calponin"/>
</dbReference>
<feature type="compositionally biased region" description="Polar residues" evidence="10">
    <location>
        <begin position="1765"/>
        <end position="1775"/>
    </location>
</feature>
<feature type="compositionally biased region" description="Basic residues" evidence="10">
    <location>
        <begin position="1641"/>
        <end position="1653"/>
    </location>
</feature>
<dbReference type="Pfam" id="PF00130">
    <property type="entry name" value="C1_1"/>
    <property type="match status" value="1"/>
</dbReference>
<dbReference type="Gene3D" id="1.10.418.10">
    <property type="entry name" value="Calponin-like domain"/>
    <property type="match status" value="1"/>
</dbReference>
<dbReference type="SUPFAM" id="SSF56112">
    <property type="entry name" value="Protein kinase-like (PK-like)"/>
    <property type="match status" value="1"/>
</dbReference>
<feature type="compositionally biased region" description="Low complexity" evidence="10">
    <location>
        <begin position="897"/>
        <end position="911"/>
    </location>
</feature>
<dbReference type="PROSITE" id="PS50011">
    <property type="entry name" value="PROTEIN_KINASE_DOM"/>
    <property type="match status" value="1"/>
</dbReference>
<feature type="compositionally biased region" description="Polar residues" evidence="10">
    <location>
        <begin position="648"/>
        <end position="664"/>
    </location>
</feature>
<evidence type="ECO:0000259" key="12">
    <source>
        <dbReference type="PROSITE" id="PS50021"/>
    </source>
</evidence>
<dbReference type="InterPro" id="IPR017441">
    <property type="entry name" value="Protein_kinase_ATP_BS"/>
</dbReference>
<dbReference type="SMART" id="SM00220">
    <property type="entry name" value="S_TKc"/>
    <property type="match status" value="1"/>
</dbReference>
<sequence length="1775" mass="191539">MAAAVLSSPISNPVVMASRTDPGTLSPTRASSSRIYSQPSEVSDPSPKTFKRLRSSLEQSIRTATRSRVKSPPVDDFATITAKKDKGKGKETSEEAGASRMIRKLGSRVWSRSPKETPYPSDATSPTDSSKQKEKAAVKIKDLDKDRIAGWTSYITPSLRGGSMSSPNLLPSPSSPSSPSPPPKPPKDGPKRSSLQVATGPKEIGPPAPLTRRRRESASNVGISSVQFVTEASPREQKPAKHRPPPLLPSSPSSTSLASPILGTPSRRQRETSTPRTPETPTPHSTTRNQLGHSRKPSSSTSNLPRDRSVSPTSVRPISPASPTTGRRNITPTQRGLNSASTSHLPSSPPSSPIPIPQRRPSIDSTRPLPSPASIRASSPSTPTRPRAVSPVQHRGMNASTTSLSLSSPGTLEQRELIRNASSMLCKEIARPAANGKTGMSMKEWEEVEYRMRKLSRLERVWGRSGAPNASQSSVFAPVNSGATSSSGDRERVLFSEALKDGYVLCQLLNKLRPGSILRPDAREDGFRQTSNVTKFLAACSQFGLPSKDLFQRDDLIEGTFETLSRVAHTIISLLRLAESPPVDRSKYISGGNDSHAKKLPATPTSPGPYGHASSRLAASTPNLTLAQRSTSPIVQSPSTPKGKKRWSPTSPGLPTVRSDSPAESSGGSSNAQTAQNGDASTNGRSSSPGGSDLDEVPPMAPPRSPLRTRSPSTRQSDVLRDRASMADSTRASFGDNGRDSMADMNFMPRQSIASTATDTTAMSSLLEMDRTNSGQNKFGTMRTYTTEATSFVPSEFPSMTRTEGSFIADEMARKRSVEGMKRERRPSEAPAIDLTRVAEEVEESSASGRSSSAGKLSERTKLDKIDTSPGDRVGRAPAAIKLGKGKWPDDFLDAFQPSQSPPRTTRSPISELRDNSPSPSPSLIASPRKIAYIGASKQNDSVDSLPPFAPRRPTHRPRHSIDTPALLPKDSLLRRDSSPDPSLHSARGMLRRNSTKTGPIRNGMYVPRTDEPRSSFESDRDPPVPFPRTLSGDLNAIPLGSSPNASQVSFPGSGDDRPRQPRGRFQSEIEGASARRRPRPESYDDLGAKPGRSRFESMVNLGVANGNASASDIMSRNSLDGSAVRQTLIVKEEGKPPTQYQLGNCIGRGQFGSVYRALNLNTGQMVAVKRIRLEGLKEEEISQLMKEVDLLKSLSHPGIVKYEGMARDKDTLSIVLELAENGSLGQTLKAFGKLNERLVASYVVKILEGLHYLHSNDVVHCDLKAANILTTKNGNVKLSDFGVSLNMRAMEREMKDVAGTPNWMAPEVIELKGASTKSDIWSLACTVIELLSGRPPYGDIPNSMTVMFRIVEEEMPPLPEGCSDLLQDFLTICFNKEPSKRPSAEELCEHEWLKKNWVGGKELRPQDSIPFLRRVSADFQKSEAVHRYLTGIDIPSTPSPVIDDLFFRGDELFVSGTPPQRRMSNSPSTPRGQEAESPGPRDHSFIKTTFSKAMMCRVCLDGVKKNAVLCEQCSLIAHAKCAANAPPTCDLRAQLLLYAQYAEKGNPGSAYSSAMDVINGITPGTSPSSEVAMISSPRPSLDSAPASQSPLSQSVHPPTAYNFKMFNQFKRSKTSLSPEPGESSSTPSLPSTQNGGITGLRKKHSVLLKRKQSAQERPVSIHSDSKSSSMRSAATAAESFSSRVGGQSMMSGGGTETGTRDSQSRYTTTEDRRGVSRMSAFSHNDGVSEADESMTSTHSNTVPGDLSAADAKRLGRKKHRGGESKSSNGNCLVQ</sequence>
<feature type="compositionally biased region" description="Low complexity" evidence="10">
    <location>
        <begin position="845"/>
        <end position="855"/>
    </location>
</feature>
<dbReference type="InterPro" id="IPR036872">
    <property type="entry name" value="CH_dom_sf"/>
</dbReference>
<dbReference type="CDD" id="cd00029">
    <property type="entry name" value="C1"/>
    <property type="match status" value="1"/>
</dbReference>
<dbReference type="SUPFAM" id="SSF57889">
    <property type="entry name" value="Cysteine-rich domain"/>
    <property type="match status" value="1"/>
</dbReference>
<keyword evidence="15" id="KW-1185">Reference proteome</keyword>
<feature type="compositionally biased region" description="Low complexity" evidence="10">
    <location>
        <begin position="372"/>
        <end position="391"/>
    </location>
</feature>
<dbReference type="Gene3D" id="3.30.60.20">
    <property type="match status" value="1"/>
</dbReference>
<dbReference type="InterPro" id="IPR002219">
    <property type="entry name" value="PKC_DAG/PE"/>
</dbReference>
<feature type="binding site" evidence="9">
    <location>
        <position position="1170"/>
    </location>
    <ligand>
        <name>ATP</name>
        <dbReference type="ChEBI" id="CHEBI:30616"/>
    </ligand>
</feature>
<feature type="compositionally biased region" description="Polar residues" evidence="10">
    <location>
        <begin position="289"/>
        <end position="338"/>
    </location>
</feature>
<evidence type="ECO:0000259" key="11">
    <source>
        <dbReference type="PROSITE" id="PS50011"/>
    </source>
</evidence>
<feature type="compositionally biased region" description="Polar residues" evidence="10">
    <location>
        <begin position="21"/>
        <end position="43"/>
    </location>
</feature>
<dbReference type="Proteomes" id="UP000027265">
    <property type="component" value="Unassembled WGS sequence"/>
</dbReference>